<evidence type="ECO:0000256" key="1">
    <source>
        <dbReference type="SAM" id="MobiDB-lite"/>
    </source>
</evidence>
<dbReference type="GO" id="GO:0030276">
    <property type="term" value="F:clathrin binding"/>
    <property type="evidence" value="ECO:0007669"/>
    <property type="project" value="TreeGrafter"/>
</dbReference>
<accession>A0A0J9X424</accession>
<dbReference type="CDD" id="cd16992">
    <property type="entry name" value="ENTH_Ent3"/>
    <property type="match status" value="1"/>
</dbReference>
<dbReference type="OrthoDB" id="4033880at2759"/>
<evidence type="ECO:0000313" key="4">
    <source>
        <dbReference type="Proteomes" id="UP000242525"/>
    </source>
</evidence>
<dbReference type="GO" id="GO:0005768">
    <property type="term" value="C:endosome"/>
    <property type="evidence" value="ECO:0007669"/>
    <property type="project" value="TreeGrafter"/>
</dbReference>
<dbReference type="Pfam" id="PF01417">
    <property type="entry name" value="ENTH"/>
    <property type="match status" value="1"/>
</dbReference>
<dbReference type="SUPFAM" id="SSF48464">
    <property type="entry name" value="ENTH/VHS domain"/>
    <property type="match status" value="1"/>
</dbReference>
<dbReference type="AlphaFoldDB" id="A0A0J9X424"/>
<dbReference type="Proteomes" id="UP000242525">
    <property type="component" value="Unassembled WGS sequence"/>
</dbReference>
<evidence type="ECO:0000313" key="3">
    <source>
        <dbReference type="EMBL" id="CDO51864.1"/>
    </source>
</evidence>
<feature type="domain" description="ENTH" evidence="2">
    <location>
        <begin position="25"/>
        <end position="158"/>
    </location>
</feature>
<feature type="compositionally biased region" description="Polar residues" evidence="1">
    <location>
        <begin position="326"/>
        <end position="339"/>
    </location>
</feature>
<dbReference type="STRING" id="1173061.A0A0J9X424"/>
<dbReference type="InterPro" id="IPR013809">
    <property type="entry name" value="ENTH"/>
</dbReference>
<comment type="caution">
    <text evidence="3">The sequence shown here is derived from an EMBL/GenBank/DDBJ whole genome shotgun (WGS) entry which is preliminary data.</text>
</comment>
<name>A0A0J9X424_GEOCN</name>
<feature type="region of interest" description="Disordered" evidence="1">
    <location>
        <begin position="254"/>
        <end position="342"/>
    </location>
</feature>
<dbReference type="PROSITE" id="PS50942">
    <property type="entry name" value="ENTH"/>
    <property type="match status" value="1"/>
</dbReference>
<evidence type="ECO:0000259" key="2">
    <source>
        <dbReference type="PROSITE" id="PS50942"/>
    </source>
</evidence>
<protein>
    <submittedName>
        <fullName evidence="3">Similar to Saccharomyces cerevisiae YJR125C ENT3 Protein containing an N-terminal epsin-like domain involved in clathrin recruitment and traffic between the Golgi and endosomes</fullName>
    </submittedName>
</protein>
<dbReference type="GO" id="GO:0006895">
    <property type="term" value="P:Golgi to endosome transport"/>
    <property type="evidence" value="ECO:0007669"/>
    <property type="project" value="TreeGrafter"/>
</dbReference>
<gene>
    <name evidence="3" type="ORF">BN980_GECA02s02155g</name>
</gene>
<dbReference type="InterPro" id="IPR008942">
    <property type="entry name" value="ENTH_VHS"/>
</dbReference>
<organism evidence="3 4">
    <name type="scientific">Geotrichum candidum</name>
    <name type="common">Oospora lactis</name>
    <name type="synonym">Dipodascus geotrichum</name>
    <dbReference type="NCBI Taxonomy" id="1173061"/>
    <lineage>
        <taxon>Eukaryota</taxon>
        <taxon>Fungi</taxon>
        <taxon>Dikarya</taxon>
        <taxon>Ascomycota</taxon>
        <taxon>Saccharomycotina</taxon>
        <taxon>Dipodascomycetes</taxon>
        <taxon>Dipodascales</taxon>
        <taxon>Dipodascaceae</taxon>
        <taxon>Geotrichum</taxon>
    </lineage>
</organism>
<dbReference type="FunFam" id="1.25.40.90:FF:000006">
    <property type="entry name" value="Clathrin interactor 1"/>
    <property type="match status" value="1"/>
</dbReference>
<keyword evidence="4" id="KW-1185">Reference proteome</keyword>
<reference evidence="3" key="1">
    <citation type="submission" date="2014-03" db="EMBL/GenBank/DDBJ databases">
        <authorList>
            <person name="Casaregola S."/>
        </authorList>
    </citation>
    <scope>NUCLEOTIDE SEQUENCE [LARGE SCALE GENOMIC DNA]</scope>
    <source>
        <strain evidence="3">CLIB 918</strain>
    </source>
</reference>
<feature type="region of interest" description="Disordered" evidence="1">
    <location>
        <begin position="402"/>
        <end position="455"/>
    </location>
</feature>
<sequence>MNNIKSKLANISLYDVKAYARKAQNAVYQKTEMEAKVREATNNEPWGAPSSLMEEIAEGTFSYEKFNEILPMIFKRFTEKSSEAWRQIYKALQLLEYLVKNGSERVVDYARSNLDVINMLQHFQYISPDGRDQGSNVRNRAKELTNLLGDVNKIRSERKLAKTRRERTGNHSRGFGSMSGISYDSSGFGGSHGYDTDIRRSSIHSGFGAYSGGVYGDGGGFEDSISRYDSNQESSGGGFQEYEVEIPEVENANSYVPSLGRSNTARVTGTSSHKTTPPPPAQKQVDLFSFDDVQPAAPQNPAASSNNNGSSASAAGQDDEFDDFQSAGTANTQTPTTPHKTADSILDLFNTPAPNTFSANTAPSYNSPISPIANNRPISMMNFNTTPTTPTARPTGANYGHNRSFSTIPTTGNNSSSNSAAKKDDAFSSIWSSTKVKSAEAGSPSRPAATQESLI</sequence>
<proteinExistence type="predicted"/>
<dbReference type="PANTHER" id="PTHR12276">
    <property type="entry name" value="EPSIN/ENT-RELATED"/>
    <property type="match status" value="1"/>
</dbReference>
<dbReference type="GO" id="GO:0005829">
    <property type="term" value="C:cytosol"/>
    <property type="evidence" value="ECO:0007669"/>
    <property type="project" value="GOC"/>
</dbReference>
<feature type="compositionally biased region" description="Low complexity" evidence="1">
    <location>
        <begin position="294"/>
        <end position="316"/>
    </location>
</feature>
<dbReference type="GO" id="GO:0005886">
    <property type="term" value="C:plasma membrane"/>
    <property type="evidence" value="ECO:0007669"/>
    <property type="project" value="TreeGrafter"/>
</dbReference>
<dbReference type="SMART" id="SM00273">
    <property type="entry name" value="ENTH"/>
    <property type="match status" value="1"/>
</dbReference>
<dbReference type="GO" id="GO:0006897">
    <property type="term" value="P:endocytosis"/>
    <property type="evidence" value="ECO:0007669"/>
    <property type="project" value="TreeGrafter"/>
</dbReference>
<dbReference type="EMBL" id="CCBN010000002">
    <property type="protein sequence ID" value="CDO51864.1"/>
    <property type="molecule type" value="Genomic_DNA"/>
</dbReference>
<feature type="compositionally biased region" description="Polar residues" evidence="1">
    <location>
        <begin position="254"/>
        <end position="275"/>
    </location>
</feature>
<dbReference type="GO" id="GO:0030125">
    <property type="term" value="C:clathrin vesicle coat"/>
    <property type="evidence" value="ECO:0007669"/>
    <property type="project" value="TreeGrafter"/>
</dbReference>
<feature type="compositionally biased region" description="Polar residues" evidence="1">
    <location>
        <begin position="402"/>
        <end position="412"/>
    </location>
</feature>
<dbReference type="GO" id="GO:0005543">
    <property type="term" value="F:phospholipid binding"/>
    <property type="evidence" value="ECO:0007669"/>
    <property type="project" value="TreeGrafter"/>
</dbReference>
<dbReference type="Gene3D" id="1.25.40.90">
    <property type="match status" value="1"/>
</dbReference>
<dbReference type="PANTHER" id="PTHR12276:SF45">
    <property type="entry name" value="CLATHRIN INTERACTOR 1"/>
    <property type="match status" value="1"/>
</dbReference>